<evidence type="ECO:0000313" key="1">
    <source>
        <dbReference type="EMBL" id="WOE67592.1"/>
    </source>
</evidence>
<gene>
    <name evidence="1" type="ORF">RY972_05865</name>
</gene>
<evidence type="ECO:0000313" key="2">
    <source>
        <dbReference type="Proteomes" id="UP001302667"/>
    </source>
</evidence>
<protein>
    <submittedName>
        <fullName evidence="1">AlpA family phage regulatory protein</fullName>
    </submittedName>
</protein>
<keyword evidence="2" id="KW-1185">Reference proteome</keyword>
<dbReference type="PANTHER" id="PTHR36154:SF1">
    <property type="entry name" value="DNA-BINDING TRANSCRIPTIONAL ACTIVATOR ALPA"/>
    <property type="match status" value="1"/>
</dbReference>
<dbReference type="Gene3D" id="1.10.238.160">
    <property type="match status" value="1"/>
</dbReference>
<name>A0ABZ0FDI5_9GAMM</name>
<dbReference type="InterPro" id="IPR010260">
    <property type="entry name" value="AlpA"/>
</dbReference>
<reference evidence="1 2" key="1">
    <citation type="submission" date="2023-10" db="EMBL/GenBank/DDBJ databases">
        <title>Genome analysis of psychrotrophic aerobic bacterium Aeromonas allosaccharophila BIM B-1809 isolated from infected fish.</title>
        <authorList>
            <person name="Leanovich S.I."/>
            <person name="Sidarenka A.V."/>
            <person name="Akhremchuk A.E."/>
            <person name="Sikolenko M.A."/>
            <person name="Valentovich L.N."/>
        </authorList>
    </citation>
    <scope>NUCLEOTIDE SEQUENCE [LARGE SCALE GENOMIC DNA]</scope>
    <source>
        <strain evidence="1 2">BIM B-1809</strain>
    </source>
</reference>
<accession>A0ABZ0FDI5</accession>
<dbReference type="Proteomes" id="UP001302667">
    <property type="component" value="Chromosome"/>
</dbReference>
<dbReference type="InterPro" id="IPR052931">
    <property type="entry name" value="Prophage_regulatory_activator"/>
</dbReference>
<sequence length="58" mass="6958">MELMKLKEVIRETRLSRATIYRLIAKGNFPKQIHLSERATAWLRNEVMDWIKQMADAR</sequence>
<dbReference type="EMBL" id="CP136584">
    <property type="protein sequence ID" value="WOE67592.1"/>
    <property type="molecule type" value="Genomic_DNA"/>
</dbReference>
<proteinExistence type="predicted"/>
<dbReference type="Pfam" id="PF05930">
    <property type="entry name" value="Phage_AlpA"/>
    <property type="match status" value="1"/>
</dbReference>
<dbReference type="RefSeq" id="WP_201942591.1">
    <property type="nucleotide sequence ID" value="NZ_CP136584.1"/>
</dbReference>
<dbReference type="PANTHER" id="PTHR36154">
    <property type="entry name" value="DNA-BINDING TRANSCRIPTIONAL ACTIVATOR ALPA"/>
    <property type="match status" value="1"/>
</dbReference>
<organism evidence="1 2">
    <name type="scientific">Aeromonas allosaccharophila</name>
    <dbReference type="NCBI Taxonomy" id="656"/>
    <lineage>
        <taxon>Bacteria</taxon>
        <taxon>Pseudomonadati</taxon>
        <taxon>Pseudomonadota</taxon>
        <taxon>Gammaproteobacteria</taxon>
        <taxon>Aeromonadales</taxon>
        <taxon>Aeromonadaceae</taxon>
        <taxon>Aeromonas</taxon>
    </lineage>
</organism>